<dbReference type="InterPro" id="IPR036291">
    <property type="entry name" value="NAD(P)-bd_dom_sf"/>
</dbReference>
<comment type="similarity">
    <text evidence="1 3">Belongs to the short-chain dehydrogenases/reductases (SDR) family.</text>
</comment>
<dbReference type="OrthoDB" id="9803333at2"/>
<dbReference type="InterPro" id="IPR050259">
    <property type="entry name" value="SDR"/>
</dbReference>
<dbReference type="RefSeq" id="WP_042534580.1">
    <property type="nucleotide sequence ID" value="NZ_CAXOIH010000001.1"/>
</dbReference>
<name>A0A0A1MWR0_9BACI</name>
<dbReference type="PRINTS" id="PR00080">
    <property type="entry name" value="SDRFAMILY"/>
</dbReference>
<dbReference type="STRING" id="545501.BN997_03952"/>
<evidence type="ECO:0000259" key="4">
    <source>
        <dbReference type="SMART" id="SM00822"/>
    </source>
</evidence>
<dbReference type="EMBL" id="CDGG01000001">
    <property type="protein sequence ID" value="CEI84019.1"/>
    <property type="molecule type" value="Genomic_DNA"/>
</dbReference>
<proteinExistence type="inferred from homology"/>
<dbReference type="GO" id="GO:0008206">
    <property type="term" value="P:bile acid metabolic process"/>
    <property type="evidence" value="ECO:0007669"/>
    <property type="project" value="UniProtKB-ARBA"/>
</dbReference>
<dbReference type="Gene3D" id="3.40.50.720">
    <property type="entry name" value="NAD(P)-binding Rossmann-like Domain"/>
    <property type="match status" value="1"/>
</dbReference>
<evidence type="ECO:0000313" key="6">
    <source>
        <dbReference type="Proteomes" id="UP000040453"/>
    </source>
</evidence>
<dbReference type="Pfam" id="PF00106">
    <property type="entry name" value="adh_short"/>
    <property type="match status" value="1"/>
</dbReference>
<dbReference type="SMART" id="SM00822">
    <property type="entry name" value="PKS_KR"/>
    <property type="match status" value="1"/>
</dbReference>
<evidence type="ECO:0000313" key="5">
    <source>
        <dbReference type="EMBL" id="CEI84019.1"/>
    </source>
</evidence>
<dbReference type="FunFam" id="3.40.50.720:FF:000084">
    <property type="entry name" value="Short-chain dehydrogenase reductase"/>
    <property type="match status" value="1"/>
</dbReference>
<dbReference type="SUPFAM" id="SSF51735">
    <property type="entry name" value="NAD(P)-binding Rossmann-fold domains"/>
    <property type="match status" value="1"/>
</dbReference>
<dbReference type="AlphaFoldDB" id="A0A0A1MWR0"/>
<sequence>MAIFSKDALEGRHVLITGATGGIGRETAKIVAQMGAKVTITGRNADKLAELRQELEGLTDASKLFVQQADITEEAERTQLVSNARDALGFISDLVNAAGIAGNKTVNQLEEADIQAMLTVNYLSAFSLTKEIYQEMQEKQQGNIVNVASLSGLRGTYGNSAYASSKFAMIGWTQSMALEAIAYNIRVNAVCPGFVDTEMVQGLFEAKAENTNQSYEQVRKAAEDSLPSQKITAPDEVGNTIAYLLTDAARNIVGESVKISGGAVMR</sequence>
<dbReference type="InterPro" id="IPR020904">
    <property type="entry name" value="Sc_DH/Rdtase_CS"/>
</dbReference>
<dbReference type="InterPro" id="IPR057326">
    <property type="entry name" value="KR_dom"/>
</dbReference>
<feature type="domain" description="Ketoreductase" evidence="4">
    <location>
        <begin position="12"/>
        <end position="203"/>
    </location>
</feature>
<accession>A0A0A1MWR0</accession>
<dbReference type="InterPro" id="IPR002347">
    <property type="entry name" value="SDR_fam"/>
</dbReference>
<keyword evidence="2" id="KW-0560">Oxidoreductase</keyword>
<protein>
    <submittedName>
        <fullName evidence="5">3-oxoacyl-[acyl-carrier-protein] reductase FabG</fullName>
    </submittedName>
</protein>
<gene>
    <name evidence="5" type="primary">fabG_8</name>
    <name evidence="5" type="ORF">BN997_03952</name>
</gene>
<dbReference type="PANTHER" id="PTHR42879">
    <property type="entry name" value="3-OXOACYL-(ACYL-CARRIER-PROTEIN) REDUCTASE"/>
    <property type="match status" value="1"/>
</dbReference>
<dbReference type="GO" id="GO:0016491">
    <property type="term" value="F:oxidoreductase activity"/>
    <property type="evidence" value="ECO:0007669"/>
    <property type="project" value="UniProtKB-KW"/>
</dbReference>
<evidence type="ECO:0000256" key="3">
    <source>
        <dbReference type="RuleBase" id="RU000363"/>
    </source>
</evidence>
<evidence type="ECO:0000256" key="1">
    <source>
        <dbReference type="ARBA" id="ARBA00006484"/>
    </source>
</evidence>
<dbReference type="CDD" id="cd05233">
    <property type="entry name" value="SDR_c"/>
    <property type="match status" value="1"/>
</dbReference>
<dbReference type="PANTHER" id="PTHR42879:SF2">
    <property type="entry name" value="3-OXOACYL-[ACYL-CARRIER-PROTEIN] REDUCTASE FABG"/>
    <property type="match status" value="1"/>
</dbReference>
<dbReference type="Proteomes" id="UP000040453">
    <property type="component" value="Unassembled WGS sequence"/>
</dbReference>
<organism evidence="5 6">
    <name type="scientific">Oceanobacillus oncorhynchi</name>
    <dbReference type="NCBI Taxonomy" id="545501"/>
    <lineage>
        <taxon>Bacteria</taxon>
        <taxon>Bacillati</taxon>
        <taxon>Bacillota</taxon>
        <taxon>Bacilli</taxon>
        <taxon>Bacillales</taxon>
        <taxon>Bacillaceae</taxon>
        <taxon>Oceanobacillus</taxon>
    </lineage>
</organism>
<dbReference type="PRINTS" id="PR00081">
    <property type="entry name" value="GDHRDH"/>
</dbReference>
<evidence type="ECO:0000256" key="2">
    <source>
        <dbReference type="ARBA" id="ARBA00023002"/>
    </source>
</evidence>
<dbReference type="PROSITE" id="PS00061">
    <property type="entry name" value="ADH_SHORT"/>
    <property type="match status" value="1"/>
</dbReference>
<reference evidence="5 6" key="1">
    <citation type="submission" date="2014-11" db="EMBL/GenBank/DDBJ databases">
        <authorList>
            <person name="Urmite Genomes Urmite Genomes"/>
        </authorList>
    </citation>
    <scope>NUCLEOTIDE SEQUENCE [LARGE SCALE GENOMIC DNA]</scope>
    <source>
        <strain evidence="5 6">Oc5</strain>
    </source>
</reference>
<keyword evidence="6" id="KW-1185">Reference proteome</keyword>